<proteinExistence type="predicted"/>
<protein>
    <submittedName>
        <fullName evidence="1">Uncharacterized protein</fullName>
    </submittedName>
</protein>
<keyword evidence="2" id="KW-1185">Reference proteome</keyword>
<reference evidence="1 2" key="1">
    <citation type="journal article" date="2009" name="PLoS Genet.">
        <title>Genomic analysis of the basal lineage fungus Rhizopus oryzae reveals a whole-genome duplication.</title>
        <authorList>
            <person name="Ma L.-J."/>
            <person name="Ibrahim A.S."/>
            <person name="Skory C."/>
            <person name="Grabherr M.G."/>
            <person name="Burger G."/>
            <person name="Butler M."/>
            <person name="Elias M."/>
            <person name="Idnurm A."/>
            <person name="Lang B.F."/>
            <person name="Sone T."/>
            <person name="Abe A."/>
            <person name="Calvo S.E."/>
            <person name="Corrochano L.M."/>
            <person name="Engels R."/>
            <person name="Fu J."/>
            <person name="Hansberg W."/>
            <person name="Kim J.-M."/>
            <person name="Kodira C.D."/>
            <person name="Koehrsen M.J."/>
            <person name="Liu B."/>
            <person name="Miranda-Saavedra D."/>
            <person name="O'Leary S."/>
            <person name="Ortiz-Castellanos L."/>
            <person name="Poulter R."/>
            <person name="Rodriguez-Romero J."/>
            <person name="Ruiz-Herrera J."/>
            <person name="Shen Y.-Q."/>
            <person name="Zeng Q."/>
            <person name="Galagan J."/>
            <person name="Birren B.W."/>
            <person name="Cuomo C.A."/>
            <person name="Wickes B.L."/>
        </authorList>
    </citation>
    <scope>NUCLEOTIDE SEQUENCE [LARGE SCALE GENOMIC DNA]</scope>
    <source>
        <strain evidence="2">RA 99-880 / ATCC MYA-4621 / FGSC 9543 / NRRL 43880</strain>
    </source>
</reference>
<dbReference type="AlphaFoldDB" id="I1CDX6"/>
<name>I1CDX6_RHIO9</name>
<evidence type="ECO:0000313" key="2">
    <source>
        <dbReference type="Proteomes" id="UP000009138"/>
    </source>
</evidence>
<organism evidence="1 2">
    <name type="scientific">Rhizopus delemar (strain RA 99-880 / ATCC MYA-4621 / FGSC 9543 / NRRL 43880)</name>
    <name type="common">Mucormycosis agent</name>
    <name type="synonym">Rhizopus arrhizus var. delemar</name>
    <dbReference type="NCBI Taxonomy" id="246409"/>
    <lineage>
        <taxon>Eukaryota</taxon>
        <taxon>Fungi</taxon>
        <taxon>Fungi incertae sedis</taxon>
        <taxon>Mucoromycota</taxon>
        <taxon>Mucoromycotina</taxon>
        <taxon>Mucoromycetes</taxon>
        <taxon>Mucorales</taxon>
        <taxon>Mucorineae</taxon>
        <taxon>Rhizopodaceae</taxon>
        <taxon>Rhizopus</taxon>
    </lineage>
</organism>
<dbReference type="InParanoid" id="I1CDX6"/>
<gene>
    <name evidence="1" type="ORF">RO3G_11367</name>
</gene>
<accession>I1CDX6</accession>
<dbReference type="EMBL" id="CH476740">
    <property type="protein sequence ID" value="EIE86656.1"/>
    <property type="molecule type" value="Genomic_DNA"/>
</dbReference>
<sequence length="38" mass="4332">MASRSENASPLFRNSTIAFLDCLPNNSSRVKNFFRKDP</sequence>
<dbReference type="VEuPathDB" id="FungiDB:RO3G_11367"/>
<evidence type="ECO:0000313" key="1">
    <source>
        <dbReference type="EMBL" id="EIE86656.1"/>
    </source>
</evidence>
<dbReference type="GeneID" id="93618332"/>
<dbReference type="Proteomes" id="UP000009138">
    <property type="component" value="Unassembled WGS sequence"/>
</dbReference>
<dbReference type="RefSeq" id="XP_067522052.1">
    <property type="nucleotide sequence ID" value="XM_067665951.1"/>
</dbReference>